<evidence type="ECO:0000256" key="7">
    <source>
        <dbReference type="ARBA" id="ARBA00023273"/>
    </source>
</evidence>
<dbReference type="GO" id="GO:1903569">
    <property type="term" value="P:positive regulation of protein localization to ciliary membrane"/>
    <property type="evidence" value="ECO:0007669"/>
    <property type="project" value="TreeGrafter"/>
</dbReference>
<evidence type="ECO:0000256" key="8">
    <source>
        <dbReference type="ARBA" id="ARBA00069151"/>
    </source>
</evidence>
<dbReference type="GO" id="GO:0060170">
    <property type="term" value="C:ciliary membrane"/>
    <property type="evidence" value="ECO:0007669"/>
    <property type="project" value="UniProtKB-SubCell"/>
</dbReference>
<evidence type="ECO:0000256" key="4">
    <source>
        <dbReference type="ARBA" id="ARBA00022737"/>
    </source>
</evidence>
<evidence type="ECO:0000256" key="6">
    <source>
        <dbReference type="ARBA" id="ARBA00023136"/>
    </source>
</evidence>
<dbReference type="SUPFAM" id="SSF47473">
    <property type="entry name" value="EF-hand"/>
    <property type="match status" value="1"/>
</dbReference>
<keyword evidence="4" id="KW-0677">Repeat</keyword>
<keyword evidence="2" id="KW-1003">Cell membrane</keyword>
<protein>
    <recommendedName>
        <fullName evidence="8">EF-hand calcium-binding domain-containing protein 7</fullName>
    </recommendedName>
</protein>
<dbReference type="InterPro" id="IPR011992">
    <property type="entry name" value="EF-hand-dom_pair"/>
</dbReference>
<dbReference type="PROSITE" id="PS00018">
    <property type="entry name" value="EF_HAND_1"/>
    <property type="match status" value="1"/>
</dbReference>
<dbReference type="InterPro" id="IPR052266">
    <property type="entry name" value="Miro-EF-hand_domain"/>
</dbReference>
<evidence type="ECO:0000313" key="11">
    <source>
        <dbReference type="EMBL" id="OXB66641.1"/>
    </source>
</evidence>
<dbReference type="SMART" id="SM00054">
    <property type="entry name" value="EFh"/>
    <property type="match status" value="2"/>
</dbReference>
<dbReference type="GO" id="GO:0098797">
    <property type="term" value="C:plasma membrane protein complex"/>
    <property type="evidence" value="ECO:0007669"/>
    <property type="project" value="TreeGrafter"/>
</dbReference>
<keyword evidence="12" id="KW-1185">Reference proteome</keyword>
<evidence type="ECO:0000256" key="3">
    <source>
        <dbReference type="ARBA" id="ARBA00022723"/>
    </source>
</evidence>
<dbReference type="Pfam" id="PF13499">
    <property type="entry name" value="EF-hand_7"/>
    <property type="match status" value="1"/>
</dbReference>
<reference evidence="11 12" key="1">
    <citation type="submission" date="2016-07" db="EMBL/GenBank/DDBJ databases">
        <title>Disparate Historic Effective Population Sizes Predicted by Modern Levels of Genome Diversity for the Scaled Quail (Callipepla squamata) and the Northern Bobwhite (Colinus virginianus): Inferences from First and Second Generation Draft Genome Assemblies for Sympatric New World Quail.</title>
        <authorList>
            <person name="Oldeschulte D.L."/>
            <person name="Halley Y.A."/>
            <person name="Bhattarai E.K."/>
            <person name="Brashear W.A."/>
            <person name="Hill J."/>
            <person name="Metz R.P."/>
            <person name="Johnson C.D."/>
            <person name="Rollins D."/>
            <person name="Peterson M.J."/>
            <person name="Bickhart D.M."/>
            <person name="Decker J.E."/>
            <person name="Seabury C.M."/>
        </authorList>
    </citation>
    <scope>NUCLEOTIDE SEQUENCE [LARGE SCALE GENOMIC DNA]</scope>
    <source>
        <strain evidence="11 12">Texas</strain>
        <tissue evidence="11">Leg muscle</tissue>
    </source>
</reference>
<evidence type="ECO:0000259" key="10">
    <source>
        <dbReference type="PROSITE" id="PS50222"/>
    </source>
</evidence>
<dbReference type="CDD" id="cd00051">
    <property type="entry name" value="EFh"/>
    <property type="match status" value="1"/>
</dbReference>
<evidence type="ECO:0000256" key="9">
    <source>
        <dbReference type="SAM" id="MobiDB-lite"/>
    </source>
</evidence>
<name>A0A226NGK1_CALSU</name>
<dbReference type="OrthoDB" id="26525at2759"/>
<organism evidence="11 12">
    <name type="scientific">Callipepla squamata</name>
    <name type="common">Scaled quail</name>
    <dbReference type="NCBI Taxonomy" id="9009"/>
    <lineage>
        <taxon>Eukaryota</taxon>
        <taxon>Metazoa</taxon>
        <taxon>Chordata</taxon>
        <taxon>Craniata</taxon>
        <taxon>Vertebrata</taxon>
        <taxon>Euteleostomi</taxon>
        <taxon>Archelosauria</taxon>
        <taxon>Archosauria</taxon>
        <taxon>Dinosauria</taxon>
        <taxon>Saurischia</taxon>
        <taxon>Theropoda</taxon>
        <taxon>Coelurosauria</taxon>
        <taxon>Aves</taxon>
        <taxon>Neognathae</taxon>
        <taxon>Galloanserae</taxon>
        <taxon>Galliformes</taxon>
        <taxon>Odontophoridae</taxon>
        <taxon>Callipepla</taxon>
    </lineage>
</organism>
<comment type="caution">
    <text evidence="11">The sequence shown here is derived from an EMBL/GenBank/DDBJ whole genome shotgun (WGS) entry which is preliminary data.</text>
</comment>
<feature type="region of interest" description="Disordered" evidence="9">
    <location>
        <begin position="1"/>
        <end position="20"/>
    </location>
</feature>
<sequence length="501" mass="56399">MASSPGSNAPLTRSEGSQAKKSQRAEEAIFYKNCRAAYLTVFKSSLENIKSKEQLTLVLQQAGRNPSQKTVDKYWTSQTTTLNFDDFCTILKEETPATKTELLEAFGKIDTDNTGCILHEELYKILTTEGEKMTLDEVSAITELPDFNCNGKLDYRKFCDSYMTTSEQCCRAALEKLDTDNRLRHRQFGSGAETSTEGITLPASKPSLKVVRKTDHKQTPTKGCRLKKVKTQITGEAKLVYRDEDGELALTKEFRAALLDIFETIDLDGNGLLSLEEYNFFELRTSGEKCDEEAWAVCKGYTKGAVSCHYLTSTVKLCKRLGNFDMKKNELTRQGFMDLNLMEANDREGDPSDLWVTLLSLGYNKALEMTEACPFVIDIYAEKCKPRIKAIYLEAGGWQLHRAVCKSAVNKGDAKVMDGCENIIVYTYRSGMRITSVIENKSENKVIVHVNNEQSRNCLSNRGLAVFAVEVAPKSMTVSQHVMPLDEQEEWLYDCVHSLLR</sequence>
<keyword evidence="5" id="KW-0106">Calcium</keyword>
<dbReference type="FunFam" id="1.10.238.10:FF:000193">
    <property type="entry name" value="EF-hand calcium-binding domain-containing protein 7"/>
    <property type="match status" value="1"/>
</dbReference>
<dbReference type="STRING" id="9009.A0A226NGK1"/>
<feature type="domain" description="EF-hand" evidence="10">
    <location>
        <begin position="97"/>
        <end position="132"/>
    </location>
</feature>
<dbReference type="GO" id="GO:0005509">
    <property type="term" value="F:calcium ion binding"/>
    <property type="evidence" value="ECO:0007669"/>
    <property type="project" value="InterPro"/>
</dbReference>
<keyword evidence="3" id="KW-0479">Metal-binding</keyword>
<accession>A0A226NGK1</accession>
<dbReference type="Proteomes" id="UP000198323">
    <property type="component" value="Unassembled WGS sequence"/>
</dbReference>
<comment type="subcellular location">
    <subcellularLocation>
        <location evidence="1">Cell projection</location>
        <location evidence="1">Cilium membrane</location>
        <topology evidence="1">Peripheral membrane protein</topology>
        <orientation evidence="1">Cytoplasmic side</orientation>
    </subcellularLocation>
</comment>
<evidence type="ECO:0000256" key="2">
    <source>
        <dbReference type="ARBA" id="ARBA00022475"/>
    </source>
</evidence>
<dbReference type="PANTHER" id="PTHR46819:SF1">
    <property type="entry name" value="EF-HAND CALCIUM-BINDING DOMAIN-CONTAINING PROTEIN 7"/>
    <property type="match status" value="1"/>
</dbReference>
<dbReference type="AlphaFoldDB" id="A0A226NGK1"/>
<dbReference type="EMBL" id="MCFN01000058">
    <property type="protein sequence ID" value="OXB66641.1"/>
    <property type="molecule type" value="Genomic_DNA"/>
</dbReference>
<proteinExistence type="predicted"/>
<dbReference type="PANTHER" id="PTHR46819">
    <property type="entry name" value="EF-HAND CALCIUM-BINDING DOMAIN-CONTAINING PROTEIN 7"/>
    <property type="match status" value="1"/>
</dbReference>
<gene>
    <name evidence="11" type="ORF">ASZ78_013900</name>
</gene>
<dbReference type="PROSITE" id="PS50222">
    <property type="entry name" value="EF_HAND_2"/>
    <property type="match status" value="1"/>
</dbReference>
<evidence type="ECO:0000256" key="1">
    <source>
        <dbReference type="ARBA" id="ARBA00004522"/>
    </source>
</evidence>
<keyword evidence="6" id="KW-0472">Membrane</keyword>
<dbReference type="InterPro" id="IPR018247">
    <property type="entry name" value="EF_Hand_1_Ca_BS"/>
</dbReference>
<dbReference type="Gene3D" id="1.10.238.10">
    <property type="entry name" value="EF-hand"/>
    <property type="match status" value="2"/>
</dbReference>
<evidence type="ECO:0000313" key="12">
    <source>
        <dbReference type="Proteomes" id="UP000198323"/>
    </source>
</evidence>
<dbReference type="InterPro" id="IPR002048">
    <property type="entry name" value="EF_hand_dom"/>
</dbReference>
<keyword evidence="7" id="KW-0966">Cell projection</keyword>
<evidence type="ECO:0000256" key="5">
    <source>
        <dbReference type="ARBA" id="ARBA00022837"/>
    </source>
</evidence>